<feature type="compositionally biased region" description="Polar residues" evidence="1">
    <location>
        <begin position="752"/>
        <end position="772"/>
    </location>
</feature>
<dbReference type="Pfam" id="PF00069">
    <property type="entry name" value="Pkinase"/>
    <property type="match status" value="1"/>
</dbReference>
<organism evidence="3 4">
    <name type="scientific">Apiospora saccharicola</name>
    <dbReference type="NCBI Taxonomy" id="335842"/>
    <lineage>
        <taxon>Eukaryota</taxon>
        <taxon>Fungi</taxon>
        <taxon>Dikarya</taxon>
        <taxon>Ascomycota</taxon>
        <taxon>Pezizomycotina</taxon>
        <taxon>Sordariomycetes</taxon>
        <taxon>Xylariomycetidae</taxon>
        <taxon>Amphisphaeriales</taxon>
        <taxon>Apiosporaceae</taxon>
        <taxon>Apiospora</taxon>
    </lineage>
</organism>
<feature type="compositionally biased region" description="Low complexity" evidence="1">
    <location>
        <begin position="674"/>
        <end position="685"/>
    </location>
</feature>
<dbReference type="InterPro" id="IPR000719">
    <property type="entry name" value="Prot_kinase_dom"/>
</dbReference>
<dbReference type="PROSITE" id="PS50011">
    <property type="entry name" value="PROTEIN_KINASE_DOM"/>
    <property type="match status" value="1"/>
</dbReference>
<dbReference type="SUPFAM" id="SSF56112">
    <property type="entry name" value="Protein kinase-like (PK-like)"/>
    <property type="match status" value="1"/>
</dbReference>
<reference evidence="3 4" key="1">
    <citation type="submission" date="2023-01" db="EMBL/GenBank/DDBJ databases">
        <title>Analysis of 21 Apiospora genomes using comparative genomics revels a genus with tremendous synthesis potential of carbohydrate active enzymes and secondary metabolites.</title>
        <authorList>
            <person name="Sorensen T."/>
        </authorList>
    </citation>
    <scope>NUCLEOTIDE SEQUENCE [LARGE SCALE GENOMIC DNA]</scope>
    <source>
        <strain evidence="3 4">CBS 83171</strain>
    </source>
</reference>
<name>A0ABR1WFS1_9PEZI</name>
<evidence type="ECO:0000313" key="4">
    <source>
        <dbReference type="Proteomes" id="UP001446871"/>
    </source>
</evidence>
<comment type="caution">
    <text evidence="3">The sequence shown here is derived from an EMBL/GenBank/DDBJ whole genome shotgun (WGS) entry which is preliminary data.</text>
</comment>
<gene>
    <name evidence="3" type="ORF">PG996_000101</name>
</gene>
<feature type="compositionally biased region" description="Polar residues" evidence="1">
    <location>
        <begin position="636"/>
        <end position="667"/>
    </location>
</feature>
<protein>
    <recommendedName>
        <fullName evidence="2">Protein kinase domain-containing protein</fullName>
    </recommendedName>
</protein>
<feature type="compositionally biased region" description="Basic and acidic residues" evidence="1">
    <location>
        <begin position="46"/>
        <end position="58"/>
    </location>
</feature>
<keyword evidence="4" id="KW-1185">Reference proteome</keyword>
<feature type="compositionally biased region" description="Low complexity" evidence="1">
    <location>
        <begin position="789"/>
        <end position="805"/>
    </location>
</feature>
<dbReference type="Proteomes" id="UP001446871">
    <property type="component" value="Unassembled WGS sequence"/>
</dbReference>
<evidence type="ECO:0000259" key="2">
    <source>
        <dbReference type="PROSITE" id="PS50011"/>
    </source>
</evidence>
<proteinExistence type="predicted"/>
<dbReference type="InterPro" id="IPR011009">
    <property type="entry name" value="Kinase-like_dom_sf"/>
</dbReference>
<feature type="region of interest" description="Disordered" evidence="1">
    <location>
        <begin position="1"/>
        <end position="58"/>
    </location>
</feature>
<dbReference type="PANTHER" id="PTHR24359">
    <property type="entry name" value="SERINE/THREONINE-PROTEIN KINASE SBK1"/>
    <property type="match status" value="1"/>
</dbReference>
<feature type="domain" description="Protein kinase" evidence="2">
    <location>
        <begin position="214"/>
        <end position="600"/>
    </location>
</feature>
<dbReference type="EMBL" id="JAQQWM010000001">
    <property type="protein sequence ID" value="KAK8081320.1"/>
    <property type="molecule type" value="Genomic_DNA"/>
</dbReference>
<accession>A0ABR1WFS1</accession>
<feature type="compositionally biased region" description="Polar residues" evidence="1">
    <location>
        <begin position="1"/>
        <end position="43"/>
    </location>
</feature>
<evidence type="ECO:0000313" key="3">
    <source>
        <dbReference type="EMBL" id="KAK8081320.1"/>
    </source>
</evidence>
<dbReference type="Gene3D" id="1.10.510.10">
    <property type="entry name" value="Transferase(Phosphotransferase) domain 1"/>
    <property type="match status" value="1"/>
</dbReference>
<evidence type="ECO:0000256" key="1">
    <source>
        <dbReference type="SAM" id="MobiDB-lite"/>
    </source>
</evidence>
<sequence>MSISDVTQSADRIITQTQSHPQHSDQSPIPAQSTRNAQRSSPLGSRLRERLVPKDKESDSQFLPVNAITELITEESVKDELKSHPCKKASNHASDWAPQIVAPCHHSNTGEAKTGRKKIFGLLSMILRVDLIEGFIGSKCDCDLPFGKEDWPLGDAKTDQPCAYEFLRGELLEHEIETLMDKQWLFLVPVFRREDANQPIPDLPTSTIFPFYEVETTRSLRYGHSSTVRKVKFHSAHYVDGEAQSIPRSRVASSSTEPDSSNMELCAIKELHRYTDDEYEYEGQYADICKKEVRNLLQVRNIAQDYLIELLFAYIHKGIYHLVFPWANGNLRTFWKEVYPDPAIPVRDESLAQWVFRQSYRLARGLKLIHGCETGEIGEVLANYGTHGDLKPENILWFEGPQGPGDSSSLGHFRISDFGGTQFHTVVSKSRGNWDDVQVTPTYEAPELGTYEKLAQSYDIWSLGCVLSEFLTWHLQGWQGVDDFSKSRAADNDPNLDSATAKGDYFLRRHEKLRNDSWNQNNNYKNWPQDRFFYRELPETCNSLARSKRSVQNHFNELYQHPTCSQASADLLKLIEDCLLRVNKTNRISITEVVERLERMESKGQTNIGYWTDPPKTKVRANTGLSDLPERRPSTRPKSVQSSVNHQPTNRNSEVPSNSEGSGSPEQPSHMFESPVSSRPSSRVSMVVVDLGQKPHAERLPLHTHDAELPAISEDPSQKQVTDSPEIPHSNEPVFTDGAQRSELQPDVEPPTASQGLRETEDTSASPDNNNQHADKRFLTPSGEHDAQGNRSCYSSSQNSGNQNSDMEKSRGSQDQEAQEQEAQDQRTVPAIEEPQTEDTRSPLNNRPRVQHYVQKIKKKVKLWVQVFRKQRNRSR</sequence>
<feature type="compositionally biased region" description="Basic and acidic residues" evidence="1">
    <location>
        <begin position="773"/>
        <end position="788"/>
    </location>
</feature>
<dbReference type="SMART" id="SM00220">
    <property type="entry name" value="S_TKc"/>
    <property type="match status" value="1"/>
</dbReference>
<feature type="region of interest" description="Disordered" evidence="1">
    <location>
        <begin position="606"/>
        <end position="685"/>
    </location>
</feature>
<dbReference type="PANTHER" id="PTHR24359:SF37">
    <property type="entry name" value="PROTEIN KINASE DOMAIN-CONTAINING PROTEIN"/>
    <property type="match status" value="1"/>
</dbReference>
<feature type="region of interest" description="Disordered" evidence="1">
    <location>
        <begin position="709"/>
        <end position="849"/>
    </location>
</feature>